<evidence type="ECO:0000313" key="3">
    <source>
        <dbReference type="EMBL" id="CAD8394597.1"/>
    </source>
</evidence>
<evidence type="ECO:0000256" key="1">
    <source>
        <dbReference type="SAM" id="Coils"/>
    </source>
</evidence>
<sequence length="413" mass="46534">MSEREIVDYGSDDDRLSGSTGKSGGGGKGGKIGGYYAKAKQRVLNKMGKRTTLTKNPRVDYISKRIEKINKNKHNVSQKSEKLKNQLNHLIETATTLNEMMLDVWKEEMGTREWDEEKEEFIRNYDGEEKAAMHEMDEAANGFATNLKTARDTYVQSLMDSVKTPLTLGTSEEEKRVKQIQARKDEYKHVRTQYSDAMIDYERECSGGNEPSRQTLDRVEDARARYEEYSDRLTEASLHFEKQYREEVCQKIESHFYSSNKFVRAVSASYHQFYPHAKSLSLDARAYRAAVSKNVEEARKEAEMNDTLPQHVQESLPKVPFGQPKNAPMPKIKSKADARGTSPENNPFGENYDDDGMANVNLAFDDGNNGTRSGSADVNMFPGTDGDGRGRGEPKEGANPQRGGSDDVFGLDL</sequence>
<dbReference type="Gene3D" id="1.20.1270.60">
    <property type="entry name" value="Arfaptin homology (AH) domain/BAR domain"/>
    <property type="match status" value="1"/>
</dbReference>
<dbReference type="AlphaFoldDB" id="A0A7S0BJV6"/>
<accession>A0A7S0BJV6</accession>
<organism evidence="3">
    <name type="scientific">Rhodosorus marinus</name>
    <dbReference type="NCBI Taxonomy" id="101924"/>
    <lineage>
        <taxon>Eukaryota</taxon>
        <taxon>Rhodophyta</taxon>
        <taxon>Stylonematophyceae</taxon>
        <taxon>Stylonematales</taxon>
        <taxon>Stylonemataceae</taxon>
        <taxon>Rhodosorus</taxon>
    </lineage>
</organism>
<feature type="compositionally biased region" description="Basic and acidic residues" evidence="2">
    <location>
        <begin position="1"/>
        <end position="16"/>
    </location>
</feature>
<proteinExistence type="predicted"/>
<feature type="region of interest" description="Disordered" evidence="2">
    <location>
        <begin position="300"/>
        <end position="413"/>
    </location>
</feature>
<evidence type="ECO:0000256" key="2">
    <source>
        <dbReference type="SAM" id="MobiDB-lite"/>
    </source>
</evidence>
<feature type="compositionally biased region" description="Gly residues" evidence="2">
    <location>
        <begin position="21"/>
        <end position="33"/>
    </location>
</feature>
<feature type="compositionally biased region" description="Basic and acidic residues" evidence="2">
    <location>
        <begin position="386"/>
        <end position="396"/>
    </location>
</feature>
<evidence type="ECO:0008006" key="4">
    <source>
        <dbReference type="Google" id="ProtNLM"/>
    </source>
</evidence>
<dbReference type="SUPFAM" id="SSF103657">
    <property type="entry name" value="BAR/IMD domain-like"/>
    <property type="match status" value="1"/>
</dbReference>
<feature type="coiled-coil region" evidence="1">
    <location>
        <begin position="212"/>
        <end position="239"/>
    </location>
</feature>
<feature type="region of interest" description="Disordered" evidence="2">
    <location>
        <begin position="1"/>
        <end position="33"/>
    </location>
</feature>
<protein>
    <recommendedName>
        <fullName evidence="4">BAR domain-containing protein</fullName>
    </recommendedName>
</protein>
<dbReference type="EMBL" id="HBEK01008394">
    <property type="protein sequence ID" value="CAD8394597.1"/>
    <property type="molecule type" value="Transcribed_RNA"/>
</dbReference>
<feature type="coiled-coil region" evidence="1">
    <location>
        <begin position="66"/>
        <end position="100"/>
    </location>
</feature>
<keyword evidence="1" id="KW-0175">Coiled coil</keyword>
<gene>
    <name evidence="3" type="ORF">RMAR0315_LOCUS4582</name>
</gene>
<dbReference type="InterPro" id="IPR027267">
    <property type="entry name" value="AH/BAR_dom_sf"/>
</dbReference>
<reference evidence="3" key="1">
    <citation type="submission" date="2021-01" db="EMBL/GenBank/DDBJ databases">
        <authorList>
            <person name="Corre E."/>
            <person name="Pelletier E."/>
            <person name="Niang G."/>
            <person name="Scheremetjew M."/>
            <person name="Finn R."/>
            <person name="Kale V."/>
            <person name="Holt S."/>
            <person name="Cochrane G."/>
            <person name="Meng A."/>
            <person name="Brown T."/>
            <person name="Cohen L."/>
        </authorList>
    </citation>
    <scope>NUCLEOTIDE SEQUENCE</scope>
    <source>
        <strain evidence="3">UTEX LB 2760</strain>
    </source>
</reference>
<name>A0A7S0BJV6_9RHOD</name>